<reference evidence="2 3" key="1">
    <citation type="submission" date="2023-07" db="EMBL/GenBank/DDBJ databases">
        <title>Sorghum-associated microbial communities from plants grown in Nebraska, USA.</title>
        <authorList>
            <person name="Schachtman D."/>
        </authorList>
    </citation>
    <scope>NUCLEOTIDE SEQUENCE [LARGE SCALE GENOMIC DNA]</scope>
    <source>
        <strain evidence="2 3">BE240</strain>
    </source>
</reference>
<evidence type="ECO:0000313" key="2">
    <source>
        <dbReference type="EMBL" id="MDR7096793.1"/>
    </source>
</evidence>
<dbReference type="RefSeq" id="WP_204734448.1">
    <property type="nucleotide sequence ID" value="NZ_JAVDWE010000016.1"/>
</dbReference>
<evidence type="ECO:0000313" key="3">
    <source>
        <dbReference type="Proteomes" id="UP001265550"/>
    </source>
</evidence>
<protein>
    <recommendedName>
        <fullName evidence="4">FAR-17a/AIG1-like protein</fullName>
    </recommendedName>
</protein>
<keyword evidence="3" id="KW-1185">Reference proteome</keyword>
<sequence>MVWRHPRFTLLVAATAWFALGLQLFLSLRLSTAQGGTPVGALVIYLGYFTVLTNLLVALSLSVPLMRPASRPGRWFQRPAVASAVAVSITLVGLAYHLLLRHVWDPQGLQKLADVMLHYAVPLLTVLHWWFAVPPTRMAWWAPLAWATWPLAYLAYALLRGLWLQTYPYPFIDVTVLGYARTLLNALGLLIAFLLVGALFVAVARWRARSLAASRH</sequence>
<dbReference type="EMBL" id="JAVDWE010000016">
    <property type="protein sequence ID" value="MDR7096793.1"/>
    <property type="molecule type" value="Genomic_DNA"/>
</dbReference>
<keyword evidence="1" id="KW-0472">Membrane</keyword>
<keyword evidence="1" id="KW-0812">Transmembrane</keyword>
<evidence type="ECO:0000256" key="1">
    <source>
        <dbReference type="SAM" id="Phobius"/>
    </source>
</evidence>
<dbReference type="Proteomes" id="UP001265550">
    <property type="component" value="Unassembled WGS sequence"/>
</dbReference>
<dbReference type="InterPro" id="IPR049713">
    <property type="entry name" value="Pr6Pr-like"/>
</dbReference>
<gene>
    <name evidence="2" type="ORF">J2X09_004550</name>
</gene>
<feature type="transmembrane region" description="Helical" evidence="1">
    <location>
        <begin position="43"/>
        <end position="63"/>
    </location>
</feature>
<feature type="transmembrane region" description="Helical" evidence="1">
    <location>
        <begin position="116"/>
        <end position="133"/>
    </location>
</feature>
<feature type="transmembrane region" description="Helical" evidence="1">
    <location>
        <begin position="183"/>
        <end position="206"/>
    </location>
</feature>
<dbReference type="NCBIfam" id="NF038065">
    <property type="entry name" value="Pr6Pr"/>
    <property type="match status" value="1"/>
</dbReference>
<proteinExistence type="predicted"/>
<keyword evidence="1" id="KW-1133">Transmembrane helix</keyword>
<organism evidence="2 3">
    <name type="scientific">Hydrogenophaga laconesensis</name>
    <dbReference type="NCBI Taxonomy" id="1805971"/>
    <lineage>
        <taxon>Bacteria</taxon>
        <taxon>Pseudomonadati</taxon>
        <taxon>Pseudomonadota</taxon>
        <taxon>Betaproteobacteria</taxon>
        <taxon>Burkholderiales</taxon>
        <taxon>Comamonadaceae</taxon>
        <taxon>Hydrogenophaga</taxon>
    </lineage>
</organism>
<accession>A0ABU1VHZ5</accession>
<name>A0ABU1VHZ5_9BURK</name>
<evidence type="ECO:0008006" key="4">
    <source>
        <dbReference type="Google" id="ProtNLM"/>
    </source>
</evidence>
<feature type="transmembrane region" description="Helical" evidence="1">
    <location>
        <begin position="140"/>
        <end position="163"/>
    </location>
</feature>
<feature type="transmembrane region" description="Helical" evidence="1">
    <location>
        <begin position="75"/>
        <end position="96"/>
    </location>
</feature>
<comment type="caution">
    <text evidence="2">The sequence shown here is derived from an EMBL/GenBank/DDBJ whole genome shotgun (WGS) entry which is preliminary data.</text>
</comment>